<reference evidence="1" key="1">
    <citation type="submission" date="2023-07" db="EMBL/GenBank/DDBJ databases">
        <title>Genome content predicts the carbon catabolic preferences of heterotrophic bacteria.</title>
        <authorList>
            <person name="Gralka M."/>
        </authorList>
    </citation>
    <scope>NUCLEOTIDE SEQUENCE</scope>
    <source>
        <strain evidence="1">4G09</strain>
    </source>
</reference>
<comment type="caution">
    <text evidence="1">The sequence shown here is derived from an EMBL/GenBank/DDBJ whole genome shotgun (WGS) entry which is preliminary data.</text>
</comment>
<name>A0ABT9FGF2_9GAMM</name>
<dbReference type="EMBL" id="JAUYVT010000014">
    <property type="protein sequence ID" value="MDP2565861.1"/>
    <property type="molecule type" value="Genomic_DNA"/>
</dbReference>
<accession>A0ABT9FGF2</accession>
<gene>
    <name evidence="1" type="ORF">Q8W34_14535</name>
</gene>
<evidence type="ECO:0000313" key="2">
    <source>
        <dbReference type="Proteomes" id="UP001177212"/>
    </source>
</evidence>
<organism evidence="1 2">
    <name type="scientific">Pseudoalteromonas marina</name>
    <dbReference type="NCBI Taxonomy" id="267375"/>
    <lineage>
        <taxon>Bacteria</taxon>
        <taxon>Pseudomonadati</taxon>
        <taxon>Pseudomonadota</taxon>
        <taxon>Gammaproteobacteria</taxon>
        <taxon>Alteromonadales</taxon>
        <taxon>Pseudoalteromonadaceae</taxon>
        <taxon>Pseudoalteromonas</taxon>
    </lineage>
</organism>
<proteinExistence type="predicted"/>
<dbReference type="Proteomes" id="UP001177212">
    <property type="component" value="Unassembled WGS sequence"/>
</dbReference>
<dbReference type="RefSeq" id="WP_305472629.1">
    <property type="nucleotide sequence ID" value="NZ_JAUYVT010000014.1"/>
</dbReference>
<evidence type="ECO:0000313" key="1">
    <source>
        <dbReference type="EMBL" id="MDP2565861.1"/>
    </source>
</evidence>
<sequence>MYFVNTNGNAISVVKTCLQSEDIFNLFEGLLDQGISIAIDIDDLLSKLKLRNNNLNNSVVYIDKEFKTVSKPEITKVIISKEKGERKISLVVGSENESNTLYHADDKNSLMVACATDMEALFKVNQIIDSKVKKLMTGWYFGKLRTGHEAINALDGKEFELLCGNKAKLVNGEFIVEDGSDLIKDNCLIQRLGFGYKRMLKQGSTITWPDYSKDVKTLLDSISKSKDSEYEELNQIEKIELLLSNFYLSEKDWEKRIVANICIYEILTM</sequence>
<protein>
    <submittedName>
        <fullName evidence="1">Uncharacterized protein</fullName>
    </submittedName>
</protein>
<keyword evidence="2" id="KW-1185">Reference proteome</keyword>